<evidence type="ECO:0000256" key="6">
    <source>
        <dbReference type="ARBA" id="ARBA00047334"/>
    </source>
</evidence>
<comment type="pathway">
    <text evidence="1 9 11">Cofactor biosynthesis; thiamine diphosphate biosynthesis; thiamine phosphate from 4-amino-2-methyl-5-diphosphomethylpyrimidine and 4-methyl-5-(2-phosphoethyl)-thiazole: step 1/1.</text>
</comment>
<feature type="binding site" evidence="9">
    <location>
        <position position="203"/>
    </location>
    <ligand>
        <name>Mg(2+)</name>
        <dbReference type="ChEBI" id="CHEBI:18420"/>
    </ligand>
</feature>
<dbReference type="CDD" id="cd00564">
    <property type="entry name" value="TMP_TenI"/>
    <property type="match status" value="1"/>
</dbReference>
<dbReference type="GO" id="GO:0009228">
    <property type="term" value="P:thiamine biosynthetic process"/>
    <property type="evidence" value="ECO:0007669"/>
    <property type="project" value="UniProtKB-KW"/>
</dbReference>
<dbReference type="InterPro" id="IPR022998">
    <property type="entry name" value="ThiamineP_synth_TenI"/>
</dbReference>
<evidence type="ECO:0000256" key="7">
    <source>
        <dbReference type="ARBA" id="ARBA00047851"/>
    </source>
</evidence>
<dbReference type="InterPro" id="IPR016229">
    <property type="entry name" value="TMP_synthase_cyanobac_bac"/>
</dbReference>
<dbReference type="InterPro" id="IPR034291">
    <property type="entry name" value="TMP_synthase"/>
</dbReference>
<evidence type="ECO:0000256" key="3">
    <source>
        <dbReference type="ARBA" id="ARBA00022723"/>
    </source>
</evidence>
<dbReference type="RefSeq" id="WP_094756827.1">
    <property type="nucleotide sequence ID" value="NZ_FRAJ01000015.1"/>
</dbReference>
<dbReference type="EC" id="2.5.1.3" evidence="9"/>
<keyword evidence="15" id="KW-1185">Reference proteome</keyword>
<sequence length="338" mass="38837">MNKIYRIIDANINRVSEGLRVLEDIARFIYDNSNLSSTLREIRHSVRKSFNDSNLLYYRNSINDCGLKISQNTIIDKKETLENLIYANFKRVEEGLRSIEENLKILGKYSESKKYEFLRFKTYELEKSFLIKKFFPHTDIYGILCENLSLGRNNIQIAKEMIKAGIKIIQYREKHKSKLEKYKECKIIRTLTKNNDVFFIVNDDVDIALSVKADGIHIGQEDMPIKEVKKLAPNMIIGLSTHNENQAKKAVKNGADYIGVGPIFKTNTKKNIEKSEGLNYLKWVSENISIPYVAIGGIKESNILEVKKNGGRCFAMISEIVSAKNIAEKVKNIRKILS</sequence>
<evidence type="ECO:0000256" key="11">
    <source>
        <dbReference type="RuleBase" id="RU004253"/>
    </source>
</evidence>
<evidence type="ECO:0000259" key="13">
    <source>
        <dbReference type="Pfam" id="PF17792"/>
    </source>
</evidence>
<organism evidence="14 15">
    <name type="scientific">Caminicella sporogenes DSM 14501</name>
    <dbReference type="NCBI Taxonomy" id="1121266"/>
    <lineage>
        <taxon>Bacteria</taxon>
        <taxon>Bacillati</taxon>
        <taxon>Bacillota</taxon>
        <taxon>Clostridia</taxon>
        <taxon>Peptostreptococcales</taxon>
        <taxon>Caminicellaceae</taxon>
        <taxon>Caminicella</taxon>
    </lineage>
</organism>
<dbReference type="PANTHER" id="PTHR20857:SF15">
    <property type="entry name" value="THIAMINE-PHOSPHATE SYNTHASE"/>
    <property type="match status" value="1"/>
</dbReference>
<feature type="binding site" evidence="9">
    <location>
        <begin position="317"/>
        <end position="318"/>
    </location>
    <ligand>
        <name>2-[(2R,5Z)-2-carboxy-4-methylthiazol-5(2H)-ylidene]ethyl phosphate</name>
        <dbReference type="ChEBI" id="CHEBI:62899"/>
    </ligand>
</feature>
<accession>A0A1M6RPL0</accession>
<keyword evidence="4 9" id="KW-0460">Magnesium</keyword>
<name>A0A1M6RPL0_9FIRM</name>
<evidence type="ECO:0000313" key="15">
    <source>
        <dbReference type="Proteomes" id="UP000184082"/>
    </source>
</evidence>
<feature type="binding site" evidence="9">
    <location>
        <begin position="266"/>
        <end position="268"/>
    </location>
    <ligand>
        <name>2-[(2R,5Z)-2-carboxy-4-methylthiazol-5(2H)-ylidene]ethyl phosphate</name>
        <dbReference type="ChEBI" id="CHEBI:62899"/>
    </ligand>
</feature>
<feature type="binding site" evidence="9">
    <location>
        <position position="202"/>
    </location>
    <ligand>
        <name>4-amino-2-methyl-5-(diphosphooxymethyl)pyrimidine</name>
        <dbReference type="ChEBI" id="CHEBI:57841"/>
    </ligand>
</feature>
<dbReference type="AlphaFoldDB" id="A0A1M6RPL0"/>
<dbReference type="NCBIfam" id="TIGR00693">
    <property type="entry name" value="thiE"/>
    <property type="match status" value="1"/>
</dbReference>
<comment type="function">
    <text evidence="9">Condenses 4-methyl-5-(beta-hydroxyethyl)thiazole monophosphate (THZ-P) and 2-methyl-4-amino-5-hydroxymethyl pyrimidine pyrophosphate (HMP-PP) to form thiamine monophosphate (TMP).</text>
</comment>
<keyword evidence="5 9" id="KW-0784">Thiamine biosynthesis</keyword>
<comment type="catalytic activity">
    <reaction evidence="6 9 10">
        <text>4-methyl-5-(2-phosphooxyethyl)-thiazole + 4-amino-2-methyl-5-(diphosphooxymethyl)pyrimidine + H(+) = thiamine phosphate + diphosphate</text>
        <dbReference type="Rhea" id="RHEA:22328"/>
        <dbReference type="ChEBI" id="CHEBI:15378"/>
        <dbReference type="ChEBI" id="CHEBI:33019"/>
        <dbReference type="ChEBI" id="CHEBI:37575"/>
        <dbReference type="ChEBI" id="CHEBI:57841"/>
        <dbReference type="ChEBI" id="CHEBI:58296"/>
        <dbReference type="EC" id="2.5.1.3"/>
    </reaction>
</comment>
<evidence type="ECO:0000256" key="1">
    <source>
        <dbReference type="ARBA" id="ARBA00005165"/>
    </source>
</evidence>
<dbReference type="HAMAP" id="MF_00097">
    <property type="entry name" value="TMP_synthase"/>
    <property type="match status" value="1"/>
</dbReference>
<feature type="domain" description="ThiD2" evidence="13">
    <location>
        <begin position="6"/>
        <end position="127"/>
    </location>
</feature>
<evidence type="ECO:0000256" key="2">
    <source>
        <dbReference type="ARBA" id="ARBA00022679"/>
    </source>
</evidence>
<comment type="similarity">
    <text evidence="9 10">Belongs to the thiamine-phosphate synthase family.</text>
</comment>
<evidence type="ECO:0000256" key="4">
    <source>
        <dbReference type="ARBA" id="ARBA00022842"/>
    </source>
</evidence>
<dbReference type="GO" id="GO:0004789">
    <property type="term" value="F:thiamine-phosphate diphosphorylase activity"/>
    <property type="evidence" value="ECO:0007669"/>
    <property type="project" value="UniProtKB-UniRule"/>
</dbReference>
<dbReference type="Pfam" id="PF17792">
    <property type="entry name" value="ThiD2"/>
    <property type="match status" value="1"/>
</dbReference>
<reference evidence="14 15" key="1">
    <citation type="submission" date="2016-11" db="EMBL/GenBank/DDBJ databases">
        <authorList>
            <person name="Jaros S."/>
            <person name="Januszkiewicz K."/>
            <person name="Wedrychowicz H."/>
        </authorList>
    </citation>
    <scope>NUCLEOTIDE SEQUENCE [LARGE SCALE GENOMIC DNA]</scope>
    <source>
        <strain evidence="14 15">DSM 14501</strain>
    </source>
</reference>
<evidence type="ECO:0000256" key="8">
    <source>
        <dbReference type="ARBA" id="ARBA00047883"/>
    </source>
</evidence>
<dbReference type="FunFam" id="3.20.20.70:FF:000096">
    <property type="entry name" value="Thiamine-phosphate synthase"/>
    <property type="match status" value="1"/>
</dbReference>
<proteinExistence type="inferred from homology"/>
<dbReference type="GO" id="GO:0009229">
    <property type="term" value="P:thiamine diphosphate biosynthetic process"/>
    <property type="evidence" value="ECO:0007669"/>
    <property type="project" value="UniProtKB-UniRule"/>
</dbReference>
<protein>
    <recommendedName>
        <fullName evidence="9">Thiamine-phosphate synthase</fullName>
        <shortName evidence="9">TP synthase</shortName>
        <shortName evidence="9">TPS</shortName>
        <ecNumber evidence="9">2.5.1.3</ecNumber>
    </recommendedName>
    <alternativeName>
        <fullName evidence="9">Thiamine-phosphate pyrophosphorylase</fullName>
        <shortName evidence="9">TMP pyrophosphorylase</shortName>
        <shortName evidence="9">TMP-PPase</shortName>
    </alternativeName>
</protein>
<dbReference type="PANTHER" id="PTHR20857">
    <property type="entry name" value="THIAMINE-PHOSPHATE PYROPHOSPHORYLASE"/>
    <property type="match status" value="1"/>
</dbReference>
<gene>
    <name evidence="9" type="primary">thiE</name>
    <name evidence="14" type="ORF">SAMN02745883_01839</name>
</gene>
<dbReference type="Pfam" id="PF02581">
    <property type="entry name" value="TMP-TENI"/>
    <property type="match status" value="1"/>
</dbReference>
<dbReference type="PIRSF" id="PIRSF000512">
    <property type="entry name" value="TMP_PPase_Cyanobac_prd"/>
    <property type="match status" value="1"/>
</dbReference>
<dbReference type="InterPro" id="IPR036206">
    <property type="entry name" value="ThiamineP_synth_sf"/>
</dbReference>
<dbReference type="Gene3D" id="3.20.20.70">
    <property type="entry name" value="Aldolase class I"/>
    <property type="match status" value="1"/>
</dbReference>
<feature type="binding site" evidence="9">
    <location>
        <position position="240"/>
    </location>
    <ligand>
        <name>4-amino-2-methyl-5-(diphosphooxymethyl)pyrimidine</name>
        <dbReference type="ChEBI" id="CHEBI:57841"/>
    </ligand>
</feature>
<dbReference type="Proteomes" id="UP000184082">
    <property type="component" value="Unassembled WGS sequence"/>
</dbReference>
<evidence type="ECO:0000259" key="12">
    <source>
        <dbReference type="Pfam" id="PF02581"/>
    </source>
</evidence>
<feature type="binding site" evidence="9">
    <location>
        <position position="222"/>
    </location>
    <ligand>
        <name>Mg(2+)</name>
        <dbReference type="ChEBI" id="CHEBI:18420"/>
    </ligand>
</feature>
<comment type="catalytic activity">
    <reaction evidence="8 9 10">
        <text>2-[(2R,5Z)-2-carboxy-4-methylthiazol-5(2H)-ylidene]ethyl phosphate + 4-amino-2-methyl-5-(diphosphooxymethyl)pyrimidine + 2 H(+) = thiamine phosphate + CO2 + diphosphate</text>
        <dbReference type="Rhea" id="RHEA:47844"/>
        <dbReference type="ChEBI" id="CHEBI:15378"/>
        <dbReference type="ChEBI" id="CHEBI:16526"/>
        <dbReference type="ChEBI" id="CHEBI:33019"/>
        <dbReference type="ChEBI" id="CHEBI:37575"/>
        <dbReference type="ChEBI" id="CHEBI:57841"/>
        <dbReference type="ChEBI" id="CHEBI:62899"/>
        <dbReference type="EC" id="2.5.1.3"/>
    </reaction>
</comment>
<comment type="catalytic activity">
    <reaction evidence="7 9 10">
        <text>2-(2-carboxy-4-methylthiazol-5-yl)ethyl phosphate + 4-amino-2-methyl-5-(diphosphooxymethyl)pyrimidine + 2 H(+) = thiamine phosphate + CO2 + diphosphate</text>
        <dbReference type="Rhea" id="RHEA:47848"/>
        <dbReference type="ChEBI" id="CHEBI:15378"/>
        <dbReference type="ChEBI" id="CHEBI:16526"/>
        <dbReference type="ChEBI" id="CHEBI:33019"/>
        <dbReference type="ChEBI" id="CHEBI:37575"/>
        <dbReference type="ChEBI" id="CHEBI:57841"/>
        <dbReference type="ChEBI" id="CHEBI:62890"/>
        <dbReference type="EC" id="2.5.1.3"/>
    </reaction>
</comment>
<keyword evidence="3 9" id="KW-0479">Metal-binding</keyword>
<feature type="domain" description="Thiamine phosphate synthase/TenI" evidence="12">
    <location>
        <begin position="141"/>
        <end position="320"/>
    </location>
</feature>
<evidence type="ECO:0000256" key="10">
    <source>
        <dbReference type="RuleBase" id="RU003826"/>
    </source>
</evidence>
<dbReference type="InterPro" id="IPR013785">
    <property type="entry name" value="Aldolase_TIM"/>
</dbReference>
<evidence type="ECO:0000256" key="9">
    <source>
        <dbReference type="HAMAP-Rule" id="MF_00097"/>
    </source>
</evidence>
<evidence type="ECO:0000313" key="14">
    <source>
        <dbReference type="EMBL" id="SHK34330.1"/>
    </source>
</evidence>
<dbReference type="GO" id="GO:0005737">
    <property type="term" value="C:cytoplasm"/>
    <property type="evidence" value="ECO:0007669"/>
    <property type="project" value="TreeGrafter"/>
</dbReference>
<feature type="binding site" evidence="9">
    <location>
        <position position="269"/>
    </location>
    <ligand>
        <name>4-amino-2-methyl-5-(diphosphooxymethyl)pyrimidine</name>
        <dbReference type="ChEBI" id="CHEBI:57841"/>
    </ligand>
</feature>
<dbReference type="STRING" id="1121266.SAMN02745883_01839"/>
<keyword evidence="2 9" id="KW-0808">Transferase</keyword>
<feature type="binding site" evidence="9">
    <location>
        <begin position="170"/>
        <end position="174"/>
    </location>
    <ligand>
        <name>4-amino-2-methyl-5-(diphosphooxymethyl)pyrimidine</name>
        <dbReference type="ChEBI" id="CHEBI:57841"/>
    </ligand>
</feature>
<feature type="binding site" evidence="9">
    <location>
        <position position="297"/>
    </location>
    <ligand>
        <name>2-[(2R,5Z)-2-carboxy-4-methylthiazol-5(2H)-ylidene]ethyl phosphate</name>
        <dbReference type="ChEBI" id="CHEBI:62899"/>
    </ligand>
</feature>
<dbReference type="GO" id="GO:0000287">
    <property type="term" value="F:magnesium ion binding"/>
    <property type="evidence" value="ECO:0007669"/>
    <property type="project" value="UniProtKB-UniRule"/>
</dbReference>
<dbReference type="InterPro" id="IPR041397">
    <property type="entry name" value="ThiD2"/>
</dbReference>
<dbReference type="EMBL" id="FRAJ01000015">
    <property type="protein sequence ID" value="SHK34330.1"/>
    <property type="molecule type" value="Genomic_DNA"/>
</dbReference>
<dbReference type="UniPathway" id="UPA00060">
    <property type="reaction ID" value="UER00141"/>
</dbReference>
<evidence type="ECO:0000256" key="5">
    <source>
        <dbReference type="ARBA" id="ARBA00022977"/>
    </source>
</evidence>
<dbReference type="SUPFAM" id="SSF51391">
    <property type="entry name" value="Thiamin phosphate synthase"/>
    <property type="match status" value="1"/>
</dbReference>
<comment type="cofactor">
    <cofactor evidence="9">
        <name>Mg(2+)</name>
        <dbReference type="ChEBI" id="CHEBI:18420"/>
    </cofactor>
    <text evidence="9">Binds 1 Mg(2+) ion per subunit.</text>
</comment>